<dbReference type="RefSeq" id="WP_267901287.1">
    <property type="nucleotide sequence ID" value="NZ_BHYK01000019.1"/>
</dbReference>
<dbReference type="SUPFAM" id="SSF52540">
    <property type="entry name" value="P-loop containing nucleoside triphosphate hydrolases"/>
    <property type="match status" value="1"/>
</dbReference>
<dbReference type="Proteomes" id="UP000287872">
    <property type="component" value="Unassembled WGS sequence"/>
</dbReference>
<dbReference type="EMBL" id="BHYK01000019">
    <property type="protein sequence ID" value="GCD11565.1"/>
    <property type="molecule type" value="Genomic_DNA"/>
</dbReference>
<proteinExistence type="predicted"/>
<protein>
    <submittedName>
        <fullName evidence="1">Uncharacterized protein</fullName>
    </submittedName>
</protein>
<evidence type="ECO:0000313" key="1">
    <source>
        <dbReference type="EMBL" id="GCD11565.1"/>
    </source>
</evidence>
<dbReference type="AlphaFoldDB" id="A0A401UPU3"/>
<sequence>MQSIWILGSSGSGKTTLANVIGNKLGVPVYYNDRIFWMESWQV</sequence>
<accession>A0A401UPU3</accession>
<reference evidence="1 2" key="1">
    <citation type="submission" date="2018-11" db="EMBL/GenBank/DDBJ databases">
        <title>Genome sequencing and assembly of Clostridium tagluense strain A121.</title>
        <authorList>
            <person name="Murakami T."/>
            <person name="Segawa T."/>
            <person name="Shcherbakova V.A."/>
            <person name="Mori H."/>
            <person name="Yoshimura Y."/>
        </authorList>
    </citation>
    <scope>NUCLEOTIDE SEQUENCE [LARGE SCALE GENOMIC DNA]</scope>
    <source>
        <strain evidence="1 2">A121</strain>
    </source>
</reference>
<evidence type="ECO:0000313" key="2">
    <source>
        <dbReference type="Proteomes" id="UP000287872"/>
    </source>
</evidence>
<dbReference type="InterPro" id="IPR027417">
    <property type="entry name" value="P-loop_NTPase"/>
</dbReference>
<name>A0A401UPU3_9CLOT</name>
<comment type="caution">
    <text evidence="1">The sequence shown here is derived from an EMBL/GenBank/DDBJ whole genome shotgun (WGS) entry which is preliminary data.</text>
</comment>
<organism evidence="1 2">
    <name type="scientific">Clostridium tagluense</name>
    <dbReference type="NCBI Taxonomy" id="360422"/>
    <lineage>
        <taxon>Bacteria</taxon>
        <taxon>Bacillati</taxon>
        <taxon>Bacillota</taxon>
        <taxon>Clostridia</taxon>
        <taxon>Eubacteriales</taxon>
        <taxon>Clostridiaceae</taxon>
        <taxon>Clostridium</taxon>
    </lineage>
</organism>
<gene>
    <name evidence="1" type="ORF">Ctaglu_31880</name>
</gene>
<keyword evidence="2" id="KW-1185">Reference proteome</keyword>
<dbReference type="Gene3D" id="3.40.50.300">
    <property type="entry name" value="P-loop containing nucleotide triphosphate hydrolases"/>
    <property type="match status" value="1"/>
</dbReference>